<dbReference type="CDD" id="cd05014">
    <property type="entry name" value="SIS_Kpsf"/>
    <property type="match status" value="1"/>
</dbReference>
<dbReference type="InterPro" id="IPR004800">
    <property type="entry name" value="KdsD/KpsF-type"/>
</dbReference>
<evidence type="ECO:0000256" key="5">
    <source>
        <dbReference type="PIRSR" id="PIRSR004692-2"/>
    </source>
</evidence>
<dbReference type="RefSeq" id="WP_183530695.1">
    <property type="nucleotide sequence ID" value="NZ_JACIJM010000012.1"/>
</dbReference>
<dbReference type="GO" id="GO:0046872">
    <property type="term" value="F:metal ion binding"/>
    <property type="evidence" value="ECO:0007669"/>
    <property type="project" value="UniProtKB-KW"/>
</dbReference>
<keyword evidence="5" id="KW-0862">Zinc</keyword>
<evidence type="ECO:0000256" key="3">
    <source>
        <dbReference type="ARBA" id="ARBA00023122"/>
    </source>
</evidence>
<dbReference type="Gene3D" id="3.40.50.10490">
    <property type="entry name" value="Glucose-6-phosphate isomerase like protein, domain 1"/>
    <property type="match status" value="1"/>
</dbReference>
<evidence type="ECO:0000256" key="2">
    <source>
        <dbReference type="ARBA" id="ARBA00022737"/>
    </source>
</evidence>
<dbReference type="Pfam" id="PF00571">
    <property type="entry name" value="CBS"/>
    <property type="match status" value="2"/>
</dbReference>
<dbReference type="InterPro" id="IPR000644">
    <property type="entry name" value="CBS_dom"/>
</dbReference>
<dbReference type="EC" id="5.3.1.13" evidence="10"/>
<evidence type="ECO:0000259" key="9">
    <source>
        <dbReference type="PROSITE" id="PS51464"/>
    </source>
</evidence>
<dbReference type="Gene3D" id="3.10.580.10">
    <property type="entry name" value="CBS-domain"/>
    <property type="match status" value="1"/>
</dbReference>
<dbReference type="PIRSF" id="PIRSF004692">
    <property type="entry name" value="KdsD_KpsF"/>
    <property type="match status" value="1"/>
</dbReference>
<dbReference type="PROSITE" id="PS51464">
    <property type="entry name" value="SIS"/>
    <property type="match status" value="1"/>
</dbReference>
<feature type="site" description="Catalytically relevant" evidence="6">
    <location>
        <position position="147"/>
    </location>
</feature>
<feature type="domain" description="CBS" evidence="8">
    <location>
        <begin position="266"/>
        <end position="319"/>
    </location>
</feature>
<organism evidence="10 11">
    <name type="scientific">Yoonia ponticola</name>
    <dbReference type="NCBI Taxonomy" id="1524255"/>
    <lineage>
        <taxon>Bacteria</taxon>
        <taxon>Pseudomonadati</taxon>
        <taxon>Pseudomonadota</taxon>
        <taxon>Alphaproteobacteria</taxon>
        <taxon>Rhodobacterales</taxon>
        <taxon>Paracoccaceae</taxon>
        <taxon>Yoonia</taxon>
    </lineage>
</organism>
<dbReference type="GO" id="GO:0019146">
    <property type="term" value="F:arabinose-5-phosphate isomerase activity"/>
    <property type="evidence" value="ECO:0007669"/>
    <property type="project" value="UniProtKB-EC"/>
</dbReference>
<accession>A0A7W9EZD6</accession>
<dbReference type="Proteomes" id="UP000535415">
    <property type="component" value="Unassembled WGS sequence"/>
</dbReference>
<evidence type="ECO:0000256" key="6">
    <source>
        <dbReference type="PIRSR" id="PIRSR004692-3"/>
    </source>
</evidence>
<dbReference type="EMBL" id="JACIJM010000012">
    <property type="protein sequence ID" value="MBB5723624.1"/>
    <property type="molecule type" value="Genomic_DNA"/>
</dbReference>
<dbReference type="SUPFAM" id="SSF53697">
    <property type="entry name" value="SIS domain"/>
    <property type="match status" value="1"/>
</dbReference>
<feature type="site" description="Catalytically relevant" evidence="6">
    <location>
        <position position="106"/>
    </location>
</feature>
<keyword evidence="2" id="KW-0677">Repeat</keyword>
<protein>
    <submittedName>
        <fullName evidence="10">Arabinose-5-phosphate isomerase</fullName>
        <ecNumber evidence="10">5.3.1.13</ecNumber>
    </submittedName>
</protein>
<dbReference type="InterPro" id="IPR046342">
    <property type="entry name" value="CBS_dom_sf"/>
</dbReference>
<dbReference type="SUPFAM" id="SSF54631">
    <property type="entry name" value="CBS-domain pair"/>
    <property type="match status" value="1"/>
</dbReference>
<dbReference type="InterPro" id="IPR046348">
    <property type="entry name" value="SIS_dom_sf"/>
</dbReference>
<dbReference type="GO" id="GO:0097367">
    <property type="term" value="F:carbohydrate derivative binding"/>
    <property type="evidence" value="ECO:0007669"/>
    <property type="project" value="InterPro"/>
</dbReference>
<keyword evidence="3 7" id="KW-0129">CBS domain</keyword>
<dbReference type="InterPro" id="IPR035474">
    <property type="entry name" value="SIS_Kpsf"/>
</dbReference>
<dbReference type="PROSITE" id="PS51371">
    <property type="entry name" value="CBS"/>
    <property type="match status" value="2"/>
</dbReference>
<feature type="binding site" evidence="5">
    <location>
        <position position="77"/>
    </location>
    <ligand>
        <name>Zn(2+)</name>
        <dbReference type="ChEBI" id="CHEBI:29105"/>
    </ligand>
</feature>
<dbReference type="PANTHER" id="PTHR42745">
    <property type="match status" value="1"/>
</dbReference>
<gene>
    <name evidence="10" type="ORF">FHS72_003269</name>
</gene>
<comment type="similarity">
    <text evidence="1 4">Belongs to the SIS family. GutQ/KpsF subfamily.</text>
</comment>
<dbReference type="AlphaFoldDB" id="A0A7W9EZD6"/>
<dbReference type="GO" id="GO:0005975">
    <property type="term" value="P:carbohydrate metabolic process"/>
    <property type="evidence" value="ECO:0007669"/>
    <property type="project" value="InterPro"/>
</dbReference>
<reference evidence="10 11" key="1">
    <citation type="submission" date="2020-08" db="EMBL/GenBank/DDBJ databases">
        <title>Genomic Encyclopedia of Type Strains, Phase IV (KMG-IV): sequencing the most valuable type-strain genomes for metagenomic binning, comparative biology and taxonomic classification.</title>
        <authorList>
            <person name="Goeker M."/>
        </authorList>
    </citation>
    <scope>NUCLEOTIDE SEQUENCE [LARGE SCALE GENOMIC DNA]</scope>
    <source>
        <strain evidence="10 11">DSM 101064</strain>
    </source>
</reference>
<dbReference type="PANTHER" id="PTHR42745:SF1">
    <property type="entry name" value="ARABINOSE 5-PHOSPHATE ISOMERASE KDSD"/>
    <property type="match status" value="1"/>
</dbReference>
<keyword evidence="5" id="KW-0479">Metal-binding</keyword>
<sequence>MTNDVTTLAFTQAAMRLEADAIYKLADDMPADFMPLIARILGTSGRLIVSGIGKSGHIARKIAATCMSTGTPCMYLHPAEASHGDLGMIQRDDICLLVSNSGETRELSDIIAYTRRFNIPMAAISAKPDSTLMKSADYKLVLPPFEEACPMGLAPTTSTTVTLALGDAIAIALMVERGFQAEDFQVFHPGGKLGAQLARVGEIMHGADTIPVVTADMPMPEVLIAMTSGGFGVACVTQNDTLLGIVTDGDLRRNMDDLMARNAGEIATLDPVTVQEDTLAVSALAIMNDSKITALVVVDAENHPVGMIHLHDLLRAGVA</sequence>
<proteinExistence type="inferred from homology"/>
<feature type="site" description="Catalytically relevant" evidence="6">
    <location>
        <position position="188"/>
    </location>
</feature>
<feature type="site" description="Catalytically relevant" evidence="6">
    <location>
        <position position="54"/>
    </location>
</feature>
<dbReference type="FunFam" id="3.40.50.10490:FF:000011">
    <property type="entry name" value="Arabinose 5-phosphate isomerase"/>
    <property type="match status" value="1"/>
</dbReference>
<evidence type="ECO:0000313" key="10">
    <source>
        <dbReference type="EMBL" id="MBB5723624.1"/>
    </source>
</evidence>
<keyword evidence="11" id="KW-1185">Reference proteome</keyword>
<feature type="domain" description="CBS" evidence="8">
    <location>
        <begin position="204"/>
        <end position="261"/>
    </location>
</feature>
<evidence type="ECO:0000313" key="11">
    <source>
        <dbReference type="Proteomes" id="UP000535415"/>
    </source>
</evidence>
<dbReference type="Pfam" id="PF01380">
    <property type="entry name" value="SIS"/>
    <property type="match status" value="1"/>
</dbReference>
<evidence type="ECO:0000259" key="8">
    <source>
        <dbReference type="PROSITE" id="PS51371"/>
    </source>
</evidence>
<dbReference type="InterPro" id="IPR001347">
    <property type="entry name" value="SIS_dom"/>
</dbReference>
<evidence type="ECO:0000256" key="1">
    <source>
        <dbReference type="ARBA" id="ARBA00008165"/>
    </source>
</evidence>
<dbReference type="GO" id="GO:1901135">
    <property type="term" value="P:carbohydrate derivative metabolic process"/>
    <property type="evidence" value="ECO:0007669"/>
    <property type="project" value="InterPro"/>
</dbReference>
<evidence type="ECO:0000256" key="4">
    <source>
        <dbReference type="PIRNR" id="PIRNR004692"/>
    </source>
</evidence>
<evidence type="ECO:0000256" key="7">
    <source>
        <dbReference type="PROSITE-ProRule" id="PRU00703"/>
    </source>
</evidence>
<dbReference type="CDD" id="cd04604">
    <property type="entry name" value="CBS_pair_SIS_assoc"/>
    <property type="match status" value="1"/>
</dbReference>
<keyword evidence="10" id="KW-0413">Isomerase</keyword>
<feature type="domain" description="SIS" evidence="9">
    <location>
        <begin position="37"/>
        <end position="179"/>
    </location>
</feature>
<dbReference type="NCBIfam" id="TIGR00393">
    <property type="entry name" value="kpsF"/>
    <property type="match status" value="1"/>
</dbReference>
<name>A0A7W9EZD6_9RHOB</name>
<comment type="caution">
    <text evidence="10">The sequence shown here is derived from an EMBL/GenBank/DDBJ whole genome shotgun (WGS) entry which is preliminary data.</text>
</comment>
<dbReference type="SMART" id="SM00116">
    <property type="entry name" value="CBS"/>
    <property type="match status" value="2"/>
</dbReference>
<dbReference type="InterPro" id="IPR050986">
    <property type="entry name" value="GutQ/KpsF_isomerases"/>
</dbReference>